<dbReference type="PANTHER" id="PTHR43806:SF11">
    <property type="entry name" value="CEREVISIN-RELATED"/>
    <property type="match status" value="1"/>
</dbReference>
<feature type="region of interest" description="Disordered" evidence="8">
    <location>
        <begin position="164"/>
        <end position="191"/>
    </location>
</feature>
<evidence type="ECO:0000256" key="5">
    <source>
        <dbReference type="PIRSR" id="PIRSR615500-1"/>
    </source>
</evidence>
<dbReference type="InterPro" id="IPR013784">
    <property type="entry name" value="Carb-bd-like_fold"/>
</dbReference>
<dbReference type="RefSeq" id="WP_256533569.1">
    <property type="nucleotide sequence ID" value="NZ_CP101824.1"/>
</dbReference>
<evidence type="ECO:0000256" key="1">
    <source>
        <dbReference type="ARBA" id="ARBA00011073"/>
    </source>
</evidence>
<dbReference type="Pfam" id="PF00082">
    <property type="entry name" value="Peptidase_S8"/>
    <property type="match status" value="1"/>
</dbReference>
<dbReference type="InterPro" id="IPR036852">
    <property type="entry name" value="Peptidase_S8/S53_dom_sf"/>
</dbReference>
<dbReference type="Pfam" id="PF13620">
    <property type="entry name" value="CarboxypepD_reg"/>
    <property type="match status" value="7"/>
</dbReference>
<reference evidence="10 11" key="1">
    <citation type="journal article" date="2019" name="Int. J. Syst. Evol. Microbiol.">
        <title>The Global Catalogue of Microorganisms (GCM) 10K type strain sequencing project: providing services to taxonomists for standard genome sequencing and annotation.</title>
        <authorList>
            <consortium name="The Broad Institute Genomics Platform"/>
            <consortium name="The Broad Institute Genome Sequencing Center for Infectious Disease"/>
            <person name="Wu L."/>
            <person name="Ma J."/>
        </authorList>
    </citation>
    <scope>NUCLEOTIDE SEQUENCE [LARGE SCALE GENOMIC DNA]</scope>
    <source>
        <strain evidence="10 11">IBRC-M 10256</strain>
    </source>
</reference>
<dbReference type="Gene3D" id="2.60.40.1120">
    <property type="entry name" value="Carboxypeptidase-like, regulatory domain"/>
    <property type="match status" value="8"/>
</dbReference>
<keyword evidence="2 6" id="KW-0645">Protease</keyword>
<comment type="caution">
    <text evidence="10">The sequence shown here is derived from an EMBL/GenBank/DDBJ whole genome shotgun (WGS) entry which is preliminary data.</text>
</comment>
<dbReference type="SUPFAM" id="SSF49464">
    <property type="entry name" value="Carboxypeptidase regulatory domain-like"/>
    <property type="match status" value="5"/>
</dbReference>
<feature type="active site" description="Charge relay system" evidence="5 6">
    <location>
        <position position="264"/>
    </location>
</feature>
<dbReference type="SUPFAM" id="SSF49478">
    <property type="entry name" value="Cna protein B-type domain"/>
    <property type="match status" value="1"/>
</dbReference>
<evidence type="ECO:0000256" key="6">
    <source>
        <dbReference type="PROSITE-ProRule" id="PRU01240"/>
    </source>
</evidence>
<dbReference type="InterPro" id="IPR015500">
    <property type="entry name" value="Peptidase_S8_subtilisin-rel"/>
</dbReference>
<dbReference type="Gene3D" id="2.60.40.10">
    <property type="entry name" value="Immunoglobulins"/>
    <property type="match status" value="2"/>
</dbReference>
<dbReference type="GO" id="GO:0006508">
    <property type="term" value="P:proteolysis"/>
    <property type="evidence" value="ECO:0007669"/>
    <property type="project" value="UniProtKB-KW"/>
</dbReference>
<feature type="region of interest" description="Disordered" evidence="8">
    <location>
        <begin position="1386"/>
        <end position="1406"/>
    </location>
</feature>
<gene>
    <name evidence="10" type="ORF">ACFOUR_11730</name>
</gene>
<dbReference type="InterPro" id="IPR050131">
    <property type="entry name" value="Peptidase_S8_subtilisin-like"/>
</dbReference>
<dbReference type="EMBL" id="JBHSAQ010000010">
    <property type="protein sequence ID" value="MFC3959034.1"/>
    <property type="molecule type" value="Genomic_DNA"/>
</dbReference>
<evidence type="ECO:0000256" key="2">
    <source>
        <dbReference type="ARBA" id="ARBA00022670"/>
    </source>
</evidence>
<keyword evidence="3 6" id="KW-0378">Hydrolase</keyword>
<keyword evidence="4 6" id="KW-0720">Serine protease</keyword>
<dbReference type="PROSITE" id="PS00136">
    <property type="entry name" value="SUBTILASE_ASP"/>
    <property type="match status" value="1"/>
</dbReference>
<dbReference type="SUPFAM" id="SSF52743">
    <property type="entry name" value="Subtilisin-like"/>
    <property type="match status" value="1"/>
</dbReference>
<sequence>MVFRAGDVSRRTILVAVVLAGILLGGGIVAADGAFAAGDDRVDSDNGSATEVGSNPAADVEIDQALQESDGEVEAIVRFESADLASVKASSNAVETLKTKASASQAPLKRYAAGTDGVTVENDFWITNAALVTVDTEQVALEELARIDGVAGIQPNYEVQAAVTQSTGLSGSNKTGPANRPNSTSPVNASTSVNLSASGNPTYGLEQISVPEAWDEFGTKGGGATVAVLDTGIDTENHNDLDLIDDGWKDFINHQSSPYDDNGHGTHVSGTVGGDTTAYNEQYGVAPDVRLLHGKVLASDGSGSTSGILEAMEWAADHPADVDVISMSLGGNRYDDSYVKAVRNANANGVAVIAAVGNDGEGTSGSPANTNESLAVGGTDWNADMYTNSSGEVVYRHYFDSYGSGDPNSWIVPDVTAPGVGVFSSIPGGNYDYFTGTSMATPHVSGVAALMESATKEDLTPTEIQNALTETAWKPAGEPPEQDTRYGHGIVNATAAIQEVTSGRVEGTISDNKTGEHIEGATVAIEAVNDDWSTTAETNPDGTYVVENVPAIRNYTVIASADGYEENSAEVSPRGMETVTADVSLDGNASVSGTLTDATEVSQAALPNASAEIAVTYENGSSFSVSTEADGDGAFELDGVKGGSQINLTVDVPGYETNTTESIDMPNPGVKDLGTIQLTGNATLSGTMTDGDGTPLPEETVTAETGSRTYESRSTSDGSYAISLPGTRATYNVSVDAEGFAPWNESLTIDGDHTQNIELEATTVLTGTVTDYETETGLAGIEVAVEDAGETVATAATAADGAYSVGLPQNGTYNVSIDASGYDSWERTDLTVDGEYSLNASLSGDANVTLDVGDQISGAPIENATVALENETVGTYNASTNATGVVTVENVSSAYNYTVSVDATGYEANVSTLEDLSAGDNPQGTVTLRGDAVVEGTITDEAATEPLPNATVTVTYPDGTTAVGSAETPDNGTFRIEGVPGNGSTYGVSVTADGYEPLTDTSVQANESEIVSFDRTLAGNATITGTVTDAHSGEGLVGAPVTVTYPDGETAIVGTETVGGDEKATTAGEFTVANVPGTGANYSVSVNATGYDAATNDSVAVASNTTATVDFAPTGAATIRGAVVDSVSGHHLANATLTVDYPDGGTTLGPNETSDGGRFAIADVPATGAEYTLNASAAGYEEYRTNLTVELGYNESIAVEMVGNASISGTVNSTAGALLENVSISAETTAGASYPAETDANGTYTVENVAGTGANHTVAFDHPIFRDATQNVSELTDDVGDVNATLTQKARYFGVRDFTAPDSATVDSGLDVSATIPNRGTDDWNDSVRLLVNGTETGTQNVSLNATDDWRTDENATITFTHTPATTGEANYTVATANASASTNVTVEESSGGGLPPAPPSSSGSEASLYLVDTTLDTDELAVGETGSVTATVSNTGDAEGEGEFELTHDGSVLDTVSVTVPAGERVDATLQFTFDDPGEYDLAVDGGTIGGEGVGTVTVTEASAEPVGETDGNESASTDDVDTPDGGDSILGFTPVAALVALAVTVVLTRRQ</sequence>
<evidence type="ECO:0000313" key="10">
    <source>
        <dbReference type="EMBL" id="MFC3959034.1"/>
    </source>
</evidence>
<dbReference type="Proteomes" id="UP001595846">
    <property type="component" value="Unassembled WGS sequence"/>
</dbReference>
<dbReference type="InterPro" id="IPR013783">
    <property type="entry name" value="Ig-like_fold"/>
</dbReference>
<proteinExistence type="inferred from homology"/>
<dbReference type="Gene3D" id="3.40.50.200">
    <property type="entry name" value="Peptidase S8/S53 domain"/>
    <property type="match status" value="1"/>
</dbReference>
<accession>A0ABD5NPG7</accession>
<evidence type="ECO:0000256" key="4">
    <source>
        <dbReference type="ARBA" id="ARBA00022825"/>
    </source>
</evidence>
<dbReference type="GeneID" id="73902700"/>
<name>A0ABD5NPG7_9EURY</name>
<dbReference type="InterPro" id="IPR023828">
    <property type="entry name" value="Peptidase_S8_Ser-AS"/>
</dbReference>
<protein>
    <submittedName>
        <fullName evidence="10">Carboxypeptidase regulatory-like domain-containing protein</fullName>
    </submittedName>
</protein>
<dbReference type="InterPro" id="IPR008969">
    <property type="entry name" value="CarboxyPept-like_regulatory"/>
</dbReference>
<dbReference type="PANTHER" id="PTHR43806">
    <property type="entry name" value="PEPTIDASE S8"/>
    <property type="match status" value="1"/>
</dbReference>
<organism evidence="10 11">
    <name type="scientific">Halovivax cerinus</name>
    <dbReference type="NCBI Taxonomy" id="1487865"/>
    <lineage>
        <taxon>Archaea</taxon>
        <taxon>Methanobacteriati</taxon>
        <taxon>Methanobacteriota</taxon>
        <taxon>Stenosarchaea group</taxon>
        <taxon>Halobacteria</taxon>
        <taxon>Halobacteriales</taxon>
        <taxon>Natrialbaceae</taxon>
        <taxon>Halovivax</taxon>
    </lineage>
</organism>
<feature type="region of interest" description="Disordered" evidence="8">
    <location>
        <begin position="1505"/>
        <end position="1526"/>
    </location>
</feature>
<dbReference type="InterPro" id="IPR000209">
    <property type="entry name" value="Peptidase_S8/S53_dom"/>
</dbReference>
<dbReference type="InterPro" id="IPR022398">
    <property type="entry name" value="Peptidase_S8_His-AS"/>
</dbReference>
<evidence type="ECO:0000256" key="3">
    <source>
        <dbReference type="ARBA" id="ARBA00022801"/>
    </source>
</evidence>
<evidence type="ECO:0000313" key="11">
    <source>
        <dbReference type="Proteomes" id="UP001595846"/>
    </source>
</evidence>
<dbReference type="PROSITE" id="PS00137">
    <property type="entry name" value="SUBTILASE_HIS"/>
    <property type="match status" value="1"/>
</dbReference>
<evidence type="ECO:0000256" key="7">
    <source>
        <dbReference type="RuleBase" id="RU003355"/>
    </source>
</evidence>
<feature type="active site" description="Charge relay system" evidence="5 6">
    <location>
        <position position="438"/>
    </location>
</feature>
<dbReference type="PROSITE" id="PS51892">
    <property type="entry name" value="SUBTILASE"/>
    <property type="match status" value="1"/>
</dbReference>
<evidence type="ECO:0000259" key="9">
    <source>
        <dbReference type="Pfam" id="PF00082"/>
    </source>
</evidence>
<dbReference type="PRINTS" id="PR00723">
    <property type="entry name" value="SUBTILISIN"/>
</dbReference>
<comment type="similarity">
    <text evidence="1 6 7">Belongs to the peptidase S8 family.</text>
</comment>
<evidence type="ECO:0000256" key="8">
    <source>
        <dbReference type="SAM" id="MobiDB-lite"/>
    </source>
</evidence>
<feature type="active site" description="Charge relay system" evidence="5 6">
    <location>
        <position position="230"/>
    </location>
</feature>
<keyword evidence="11" id="KW-1185">Reference proteome</keyword>
<dbReference type="InterPro" id="IPR023827">
    <property type="entry name" value="Peptidase_S8_Asp-AS"/>
</dbReference>
<dbReference type="PROSITE" id="PS00138">
    <property type="entry name" value="SUBTILASE_SER"/>
    <property type="match status" value="1"/>
</dbReference>
<dbReference type="GO" id="GO:0004252">
    <property type="term" value="F:serine-type endopeptidase activity"/>
    <property type="evidence" value="ECO:0007669"/>
    <property type="project" value="UniProtKB-UniRule"/>
</dbReference>
<feature type="domain" description="Peptidase S8/S53" evidence="9">
    <location>
        <begin position="221"/>
        <end position="489"/>
    </location>
</feature>
<dbReference type="SUPFAM" id="SSF49452">
    <property type="entry name" value="Starch-binding domain-like"/>
    <property type="match status" value="1"/>
</dbReference>